<protein>
    <recommendedName>
        <fullName evidence="4">Poly [ADP-ribose] polymerase</fullName>
        <shortName evidence="4">PARP</shortName>
        <ecNumber evidence="4">2.4.2.-</ecNumber>
    </recommendedName>
</protein>
<organism evidence="9 10">
    <name type="scientific">Symbiodinium natans</name>
    <dbReference type="NCBI Taxonomy" id="878477"/>
    <lineage>
        <taxon>Eukaryota</taxon>
        <taxon>Sar</taxon>
        <taxon>Alveolata</taxon>
        <taxon>Dinophyceae</taxon>
        <taxon>Suessiales</taxon>
        <taxon>Symbiodiniaceae</taxon>
        <taxon>Symbiodinium</taxon>
    </lineage>
</organism>
<dbReference type="PANTHER" id="PTHR45740:SF2">
    <property type="entry name" value="POLY [ADP-RIBOSE] POLYMERASE"/>
    <property type="match status" value="1"/>
</dbReference>
<name>A0A812T3R2_9DINO</name>
<dbReference type="EC" id="2.4.2.-" evidence="4"/>
<dbReference type="PROSITE" id="PS51059">
    <property type="entry name" value="PARP_CATALYTIC"/>
    <property type="match status" value="1"/>
</dbReference>
<keyword evidence="2" id="KW-0539">Nucleus</keyword>
<feature type="domain" description="WWE" evidence="7">
    <location>
        <begin position="322"/>
        <end position="403"/>
    </location>
</feature>
<dbReference type="Gene3D" id="3.30.720.50">
    <property type="match status" value="1"/>
</dbReference>
<dbReference type="GO" id="GO:0005634">
    <property type="term" value="C:nucleus"/>
    <property type="evidence" value="ECO:0007669"/>
    <property type="project" value="UniProtKB-SubCell"/>
</dbReference>
<feature type="compositionally biased region" description="Basic and acidic residues" evidence="6">
    <location>
        <begin position="114"/>
        <end position="123"/>
    </location>
</feature>
<comment type="similarity">
    <text evidence="3">Belongs to the ARTD/PARP family.</text>
</comment>
<keyword evidence="5" id="KW-0175">Coiled coil</keyword>
<gene>
    <name evidence="9" type="primary">Tnks</name>
    <name evidence="9" type="ORF">SNAT2548_LOCUS28242</name>
</gene>
<dbReference type="InterPro" id="IPR004170">
    <property type="entry name" value="WWE_dom"/>
</dbReference>
<evidence type="ECO:0000259" key="8">
    <source>
        <dbReference type="PROSITE" id="PS51059"/>
    </source>
</evidence>
<dbReference type="Proteomes" id="UP000604046">
    <property type="component" value="Unassembled WGS sequence"/>
</dbReference>
<evidence type="ECO:0000256" key="6">
    <source>
        <dbReference type="SAM" id="MobiDB-lite"/>
    </source>
</evidence>
<dbReference type="OrthoDB" id="6133115at2759"/>
<feature type="region of interest" description="Disordered" evidence="6">
    <location>
        <begin position="1"/>
        <end position="65"/>
    </location>
</feature>
<accession>A0A812T3R2</accession>
<evidence type="ECO:0000256" key="5">
    <source>
        <dbReference type="SAM" id="Coils"/>
    </source>
</evidence>
<comment type="caution">
    <text evidence="9">The sequence shown here is derived from an EMBL/GenBank/DDBJ whole genome shotgun (WGS) entry which is preliminary data.</text>
</comment>
<sequence>MDEEQTSVPYPAASVYPSIPNKDGSPVVEAESSAHETWVRYKHAKRQPNGQGLIIPPARPSSEAGGFARLVKPRRAFHQQLPQARCNSRDSRDSRHGPEVEDHPVAHNQRRGRSRSDSRDSRDALFNPQRPRCHDHLQNPIDEKRKSCAHATTRCRDDSRDSRDSRDWIYPKSPRKCEWGRQDWAGSSDWADWASHSQGPHWHAAESSMKNWRSWTHGDLAHQEEHVLVQEKLVAAEDALSKERRQHKSLQEEHLLLQQKLTAAEEALSKERHERETLQAGHKASEEALAKARLDAGTVKQLQAELNVERTWRVSAEEKLLELQKQKSSAILGASWEYELDGSWFAFLPEGSDLMNQAYVAYASDRRNHRMADIVVGGISRVVDFEKMTQQNTATKKLRNIRICTGVPAQWQSSPSALLTQSPTWASFYVEVKHLDILVAVTHILRATGHIWDVKSPCACMNSAQVKSIHRIENFRLWHRYQARLKAMREEHAKCNIAVQGASLDLDGGKENFVWDTGPMTAKQHVLDCGAPLASDIDEKILLHGTSYYSANAIVMEGFDHRTCHRGMYGEGVYFAGAACKSHQYTCSTHSGKACSCKQERTLIIARVALGDAHYARGTLKKNKRPPSRSDAAGTHDSVVVNPGQINGHHNLSQVHQEFVIFDREQAYPSFVVQYVL</sequence>
<dbReference type="InterPro" id="IPR037197">
    <property type="entry name" value="WWE_dom_sf"/>
</dbReference>
<keyword evidence="10" id="KW-1185">Reference proteome</keyword>
<evidence type="ECO:0000256" key="2">
    <source>
        <dbReference type="ARBA" id="ARBA00023242"/>
    </source>
</evidence>
<dbReference type="EMBL" id="CAJNDS010002509">
    <property type="protein sequence ID" value="CAE7504310.1"/>
    <property type="molecule type" value="Genomic_DNA"/>
</dbReference>
<dbReference type="PROSITE" id="PS50918">
    <property type="entry name" value="WWE"/>
    <property type="match status" value="1"/>
</dbReference>
<evidence type="ECO:0000259" key="7">
    <source>
        <dbReference type="PROSITE" id="PS50918"/>
    </source>
</evidence>
<feature type="domain" description="PARP catalytic" evidence="8">
    <location>
        <begin position="426"/>
        <end position="677"/>
    </location>
</feature>
<dbReference type="InterPro" id="IPR012317">
    <property type="entry name" value="Poly(ADP-ribose)pol_cat_dom"/>
</dbReference>
<feature type="compositionally biased region" description="Basic and acidic residues" evidence="6">
    <location>
        <begin position="87"/>
        <end position="105"/>
    </location>
</feature>
<keyword evidence="4" id="KW-0328">Glycosyltransferase</keyword>
<proteinExistence type="inferred from homology"/>
<dbReference type="GO" id="GO:1990404">
    <property type="term" value="F:NAD+-protein mono-ADP-ribosyltransferase activity"/>
    <property type="evidence" value="ECO:0007669"/>
    <property type="project" value="TreeGrafter"/>
</dbReference>
<dbReference type="SUPFAM" id="SSF56399">
    <property type="entry name" value="ADP-ribosylation"/>
    <property type="match status" value="1"/>
</dbReference>
<dbReference type="Pfam" id="PF00644">
    <property type="entry name" value="PARP"/>
    <property type="match status" value="1"/>
</dbReference>
<evidence type="ECO:0000313" key="10">
    <source>
        <dbReference type="Proteomes" id="UP000604046"/>
    </source>
</evidence>
<dbReference type="GO" id="GO:0003950">
    <property type="term" value="F:NAD+ poly-ADP-ribosyltransferase activity"/>
    <property type="evidence" value="ECO:0007669"/>
    <property type="project" value="UniProtKB-UniRule"/>
</dbReference>
<keyword evidence="4" id="KW-0808">Transferase</keyword>
<dbReference type="Pfam" id="PF02825">
    <property type="entry name" value="WWE"/>
    <property type="match status" value="1"/>
</dbReference>
<dbReference type="AlphaFoldDB" id="A0A812T3R2"/>
<dbReference type="Gene3D" id="3.90.228.10">
    <property type="match status" value="1"/>
</dbReference>
<feature type="compositionally biased region" description="Basic and acidic residues" evidence="6">
    <location>
        <begin position="154"/>
        <end position="166"/>
    </location>
</feature>
<evidence type="ECO:0000313" key="9">
    <source>
        <dbReference type="EMBL" id="CAE7504310.1"/>
    </source>
</evidence>
<reference evidence="9" key="1">
    <citation type="submission" date="2021-02" db="EMBL/GenBank/DDBJ databases">
        <authorList>
            <person name="Dougan E. K."/>
            <person name="Rhodes N."/>
            <person name="Thang M."/>
            <person name="Chan C."/>
        </authorList>
    </citation>
    <scope>NUCLEOTIDE SEQUENCE</scope>
</reference>
<feature type="coiled-coil region" evidence="5">
    <location>
        <begin position="233"/>
        <end position="267"/>
    </location>
</feature>
<feature type="region of interest" description="Disordered" evidence="6">
    <location>
        <begin position="619"/>
        <end position="640"/>
    </location>
</feature>
<dbReference type="PANTHER" id="PTHR45740">
    <property type="entry name" value="POLY [ADP-RIBOSE] POLYMERASE"/>
    <property type="match status" value="1"/>
</dbReference>
<evidence type="ECO:0000256" key="3">
    <source>
        <dbReference type="ARBA" id="ARBA00024347"/>
    </source>
</evidence>
<feature type="compositionally biased region" description="Basic and acidic residues" evidence="6">
    <location>
        <begin position="132"/>
        <end position="146"/>
    </location>
</feature>
<feature type="region of interest" description="Disordered" evidence="6">
    <location>
        <begin position="77"/>
        <end position="166"/>
    </location>
</feature>
<evidence type="ECO:0000256" key="4">
    <source>
        <dbReference type="RuleBase" id="RU362114"/>
    </source>
</evidence>
<dbReference type="SUPFAM" id="SSF117839">
    <property type="entry name" value="WWE domain"/>
    <property type="match status" value="1"/>
</dbReference>
<dbReference type="InterPro" id="IPR051712">
    <property type="entry name" value="ARTD-AVP"/>
</dbReference>
<keyword evidence="4" id="KW-0520">NAD</keyword>
<evidence type="ECO:0000256" key="1">
    <source>
        <dbReference type="ARBA" id="ARBA00004123"/>
    </source>
</evidence>
<comment type="subcellular location">
    <subcellularLocation>
        <location evidence="1">Nucleus</location>
    </subcellularLocation>
</comment>